<evidence type="ECO:0000256" key="4">
    <source>
        <dbReference type="ARBA" id="ARBA00011738"/>
    </source>
</evidence>
<evidence type="ECO:0000256" key="8">
    <source>
        <dbReference type="ARBA" id="ARBA00022603"/>
    </source>
</evidence>
<gene>
    <name evidence="15" type="primary">trmD</name>
    <name evidence="19" type="ORF">A3D25_03275</name>
</gene>
<dbReference type="Pfam" id="PF01746">
    <property type="entry name" value="tRNA_m1G_MT"/>
    <property type="match status" value="1"/>
</dbReference>
<dbReference type="PANTHER" id="PTHR46417">
    <property type="entry name" value="TRNA (GUANINE-N(1)-)-METHYLTRANSFERASE"/>
    <property type="match status" value="1"/>
</dbReference>
<evidence type="ECO:0000256" key="5">
    <source>
        <dbReference type="ARBA" id="ARBA00012807"/>
    </source>
</evidence>
<dbReference type="EC" id="2.1.1.228" evidence="5 15"/>
<keyword evidence="8 15" id="KW-0489">Methyltransferase</keyword>
<dbReference type="GO" id="GO:0052906">
    <property type="term" value="F:tRNA (guanine(37)-N1)-methyltransferase activity"/>
    <property type="evidence" value="ECO:0007669"/>
    <property type="project" value="UniProtKB-UniRule"/>
</dbReference>
<accession>A0A1F5KFJ9</accession>
<dbReference type="InterPro" id="IPR029028">
    <property type="entry name" value="Alpha/beta_knot_MTases"/>
</dbReference>
<evidence type="ECO:0000256" key="12">
    <source>
        <dbReference type="ARBA" id="ARBA00029736"/>
    </source>
</evidence>
<dbReference type="PANTHER" id="PTHR46417:SF1">
    <property type="entry name" value="TRNA (GUANINE-N(1)-)-METHYLTRANSFERASE"/>
    <property type="match status" value="1"/>
</dbReference>
<comment type="catalytic activity">
    <reaction evidence="14 15 17">
        <text>guanosine(37) in tRNA + S-adenosyl-L-methionine = N(1)-methylguanosine(37) in tRNA + S-adenosyl-L-homocysteine + H(+)</text>
        <dbReference type="Rhea" id="RHEA:36899"/>
        <dbReference type="Rhea" id="RHEA-COMP:10145"/>
        <dbReference type="Rhea" id="RHEA-COMP:10147"/>
        <dbReference type="ChEBI" id="CHEBI:15378"/>
        <dbReference type="ChEBI" id="CHEBI:57856"/>
        <dbReference type="ChEBI" id="CHEBI:59789"/>
        <dbReference type="ChEBI" id="CHEBI:73542"/>
        <dbReference type="ChEBI" id="CHEBI:74269"/>
        <dbReference type="EC" id="2.1.1.228"/>
    </reaction>
</comment>
<keyword evidence="9 15" id="KW-0808">Transferase</keyword>
<dbReference type="AlphaFoldDB" id="A0A1F5KFJ9"/>
<evidence type="ECO:0000256" key="14">
    <source>
        <dbReference type="ARBA" id="ARBA00047783"/>
    </source>
</evidence>
<dbReference type="NCBIfam" id="TIGR00088">
    <property type="entry name" value="trmD"/>
    <property type="match status" value="1"/>
</dbReference>
<evidence type="ECO:0000256" key="2">
    <source>
        <dbReference type="ARBA" id="ARBA00004496"/>
    </source>
</evidence>
<evidence type="ECO:0000256" key="13">
    <source>
        <dbReference type="ARBA" id="ARBA00033392"/>
    </source>
</evidence>
<dbReference type="Gene3D" id="1.10.1270.20">
    <property type="entry name" value="tRNA(m1g37)methyltransferase, domain 2"/>
    <property type="match status" value="1"/>
</dbReference>
<feature type="binding site" evidence="15 16">
    <location>
        <position position="111"/>
    </location>
    <ligand>
        <name>S-adenosyl-L-methionine</name>
        <dbReference type="ChEBI" id="CHEBI:59789"/>
    </ligand>
</feature>
<sequence length="222" mass="24642">MKIFILTLFPEMLAPILKTSILGRAQKKGLVDFQLINIRDFGLGARRIVDARPYGGGAGMILKADVLAAALKSIPKHKMSRVIVTSASGKVFNQQSAREYAKLSELIIVCGHYEGIDQRFIDKFCDEEVSIGDFVLTGGELPALVITDAITRLLPGVLQKTEATIDESFTAGLLEYPHYTRPEIFEDIPTPTVLLSGDHGMVKKWREEKSRQKTKKIRPDLS</sequence>
<evidence type="ECO:0000256" key="15">
    <source>
        <dbReference type="HAMAP-Rule" id="MF_00605"/>
    </source>
</evidence>
<dbReference type="GO" id="GO:0005829">
    <property type="term" value="C:cytosol"/>
    <property type="evidence" value="ECO:0007669"/>
    <property type="project" value="TreeGrafter"/>
</dbReference>
<dbReference type="InterPro" id="IPR023148">
    <property type="entry name" value="tRNA_m1G_MeTrfase_C_sf"/>
</dbReference>
<evidence type="ECO:0000256" key="9">
    <source>
        <dbReference type="ARBA" id="ARBA00022679"/>
    </source>
</evidence>
<evidence type="ECO:0000256" key="10">
    <source>
        <dbReference type="ARBA" id="ARBA00022691"/>
    </source>
</evidence>
<dbReference type="PIRSF" id="PIRSF000386">
    <property type="entry name" value="tRNA_mtase"/>
    <property type="match status" value="1"/>
</dbReference>
<protein>
    <recommendedName>
        <fullName evidence="6 15">tRNA (guanine-N(1)-)-methyltransferase</fullName>
        <ecNumber evidence="5 15">2.1.1.228</ecNumber>
    </recommendedName>
    <alternativeName>
        <fullName evidence="12 15">M1G-methyltransferase</fullName>
    </alternativeName>
    <alternativeName>
        <fullName evidence="13 15">tRNA [GM37] methyltransferase</fullName>
    </alternativeName>
</protein>
<dbReference type="Gene3D" id="3.40.1280.10">
    <property type="match status" value="1"/>
</dbReference>
<comment type="caution">
    <text evidence="19">The sequence shown here is derived from an EMBL/GenBank/DDBJ whole genome shotgun (WGS) entry which is preliminary data.</text>
</comment>
<dbReference type="GO" id="GO:0002939">
    <property type="term" value="P:tRNA N1-guanine methylation"/>
    <property type="evidence" value="ECO:0007669"/>
    <property type="project" value="TreeGrafter"/>
</dbReference>
<comment type="similarity">
    <text evidence="3 15 17">Belongs to the RNA methyltransferase TrmD family.</text>
</comment>
<keyword evidence="10 15" id="KW-0949">S-adenosyl-L-methionine</keyword>
<evidence type="ECO:0000259" key="18">
    <source>
        <dbReference type="Pfam" id="PF01746"/>
    </source>
</evidence>
<dbReference type="InterPro" id="IPR002649">
    <property type="entry name" value="tRNA_m1G_MeTrfase_TrmD"/>
</dbReference>
<evidence type="ECO:0000256" key="7">
    <source>
        <dbReference type="ARBA" id="ARBA00022490"/>
    </source>
</evidence>
<keyword evidence="11 15" id="KW-0819">tRNA processing</keyword>
<comment type="function">
    <text evidence="1 15 17">Specifically methylates guanosine-37 in various tRNAs.</text>
</comment>
<dbReference type="CDD" id="cd18080">
    <property type="entry name" value="TrmD-like"/>
    <property type="match status" value="1"/>
</dbReference>
<evidence type="ECO:0000256" key="11">
    <source>
        <dbReference type="ARBA" id="ARBA00022694"/>
    </source>
</evidence>
<dbReference type="Proteomes" id="UP000177328">
    <property type="component" value="Unassembled WGS sequence"/>
</dbReference>
<feature type="domain" description="tRNA methyltransferase TRMD/TRM10-type" evidence="18">
    <location>
        <begin position="1"/>
        <end position="221"/>
    </location>
</feature>
<evidence type="ECO:0000313" key="20">
    <source>
        <dbReference type="Proteomes" id="UP000177328"/>
    </source>
</evidence>
<evidence type="ECO:0000256" key="1">
    <source>
        <dbReference type="ARBA" id="ARBA00002634"/>
    </source>
</evidence>
<proteinExistence type="inferred from homology"/>
<evidence type="ECO:0000256" key="6">
    <source>
        <dbReference type="ARBA" id="ARBA00014679"/>
    </source>
</evidence>
<feature type="binding site" evidence="15 16">
    <location>
        <begin position="131"/>
        <end position="136"/>
    </location>
    <ligand>
        <name>S-adenosyl-L-methionine</name>
        <dbReference type="ChEBI" id="CHEBI:59789"/>
    </ligand>
</feature>
<dbReference type="InterPro" id="IPR016009">
    <property type="entry name" value="tRNA_MeTrfase_TRMD/TRM10"/>
</dbReference>
<evidence type="ECO:0000256" key="16">
    <source>
        <dbReference type="PIRSR" id="PIRSR000386-1"/>
    </source>
</evidence>
<dbReference type="NCBIfam" id="NF000648">
    <property type="entry name" value="PRK00026.1"/>
    <property type="match status" value="1"/>
</dbReference>
<dbReference type="SUPFAM" id="SSF75217">
    <property type="entry name" value="alpha/beta knot"/>
    <property type="match status" value="1"/>
</dbReference>
<reference evidence="19 20" key="1">
    <citation type="journal article" date="2016" name="Nat. Commun.">
        <title>Thousands of microbial genomes shed light on interconnected biogeochemical processes in an aquifer system.</title>
        <authorList>
            <person name="Anantharaman K."/>
            <person name="Brown C.T."/>
            <person name="Hug L.A."/>
            <person name="Sharon I."/>
            <person name="Castelle C.J."/>
            <person name="Probst A.J."/>
            <person name="Thomas B.C."/>
            <person name="Singh A."/>
            <person name="Wilkins M.J."/>
            <person name="Karaoz U."/>
            <person name="Brodie E.L."/>
            <person name="Williams K.H."/>
            <person name="Hubbard S.S."/>
            <person name="Banfield J.F."/>
        </authorList>
    </citation>
    <scope>NUCLEOTIDE SEQUENCE [LARGE SCALE GENOMIC DNA]</scope>
</reference>
<dbReference type="EMBL" id="MFDD01000015">
    <property type="protein sequence ID" value="OGE39723.1"/>
    <property type="molecule type" value="Genomic_DNA"/>
</dbReference>
<dbReference type="InterPro" id="IPR029026">
    <property type="entry name" value="tRNA_m1G_MTases_N"/>
</dbReference>
<evidence type="ECO:0000256" key="17">
    <source>
        <dbReference type="RuleBase" id="RU003464"/>
    </source>
</evidence>
<comment type="subunit">
    <text evidence="4 15 17">Homodimer.</text>
</comment>
<evidence type="ECO:0000313" key="19">
    <source>
        <dbReference type="EMBL" id="OGE39723.1"/>
    </source>
</evidence>
<dbReference type="FunFam" id="3.40.1280.10:FF:000001">
    <property type="entry name" value="tRNA (guanine-N(1)-)-methyltransferase"/>
    <property type="match status" value="1"/>
</dbReference>
<name>A0A1F5KFJ9_9BACT</name>
<evidence type="ECO:0000256" key="3">
    <source>
        <dbReference type="ARBA" id="ARBA00007630"/>
    </source>
</evidence>
<dbReference type="HAMAP" id="MF_00605">
    <property type="entry name" value="TrmD"/>
    <property type="match status" value="1"/>
</dbReference>
<keyword evidence="7 15" id="KW-0963">Cytoplasm</keyword>
<organism evidence="19 20">
    <name type="scientific">Candidatus Daviesbacteria bacterium RIFCSPHIGHO2_02_FULL_43_12</name>
    <dbReference type="NCBI Taxonomy" id="1797776"/>
    <lineage>
        <taxon>Bacteria</taxon>
        <taxon>Candidatus Daviesiibacteriota</taxon>
    </lineage>
</organism>
<comment type="subcellular location">
    <subcellularLocation>
        <location evidence="2 15 17">Cytoplasm</location>
    </subcellularLocation>
</comment>